<dbReference type="EMBL" id="MSZX01000002">
    <property type="protein sequence ID" value="OPA80148.1"/>
    <property type="molecule type" value="Genomic_DNA"/>
</dbReference>
<keyword evidence="1" id="KW-0812">Transmembrane</keyword>
<organism evidence="2 3">
    <name type="scientific">Paenibacillus selenitireducens</name>
    <dbReference type="NCBI Taxonomy" id="1324314"/>
    <lineage>
        <taxon>Bacteria</taxon>
        <taxon>Bacillati</taxon>
        <taxon>Bacillota</taxon>
        <taxon>Bacilli</taxon>
        <taxon>Bacillales</taxon>
        <taxon>Paenibacillaceae</taxon>
        <taxon>Paenibacillus</taxon>
    </lineage>
</organism>
<keyword evidence="1" id="KW-1133">Transmembrane helix</keyword>
<protein>
    <submittedName>
        <fullName evidence="2">Uncharacterized protein</fullName>
    </submittedName>
</protein>
<dbReference type="PANTHER" id="PTHR42910:SF1">
    <property type="entry name" value="MAJOR FACILITATOR SUPERFAMILY (MFS) PROFILE DOMAIN-CONTAINING PROTEIN"/>
    <property type="match status" value="1"/>
</dbReference>
<evidence type="ECO:0000313" key="2">
    <source>
        <dbReference type="EMBL" id="OPA80148.1"/>
    </source>
</evidence>
<sequence>MTSTGKSSDSRLPGGLLFLFAIASAVYVANLYYNQPLLIQMQTDFAATSNSVGYVATLTQLGYALGLFLFVPLGDMLNRRKLIYSQADADHGGNGYVPLSLQYRTYTAANARKVSLAGDV</sequence>
<evidence type="ECO:0000256" key="1">
    <source>
        <dbReference type="SAM" id="Phobius"/>
    </source>
</evidence>
<feature type="transmembrane region" description="Helical" evidence="1">
    <location>
        <begin position="53"/>
        <end position="73"/>
    </location>
</feature>
<dbReference type="Proteomes" id="UP000190188">
    <property type="component" value="Unassembled WGS sequence"/>
</dbReference>
<dbReference type="AlphaFoldDB" id="A0A1T2XJZ8"/>
<feature type="transmembrane region" description="Helical" evidence="1">
    <location>
        <begin position="12"/>
        <end position="33"/>
    </location>
</feature>
<dbReference type="OrthoDB" id="9815356at2"/>
<comment type="caution">
    <text evidence="2">The sequence shown here is derived from an EMBL/GenBank/DDBJ whole genome shotgun (WGS) entry which is preliminary data.</text>
</comment>
<dbReference type="Gene3D" id="1.20.1720.10">
    <property type="entry name" value="Multidrug resistance protein D"/>
    <property type="match status" value="1"/>
</dbReference>
<proteinExistence type="predicted"/>
<keyword evidence="3" id="KW-1185">Reference proteome</keyword>
<dbReference type="RefSeq" id="WP_078497496.1">
    <property type="nucleotide sequence ID" value="NZ_MSZX01000002.1"/>
</dbReference>
<reference evidence="2 3" key="1">
    <citation type="submission" date="2017-01" db="EMBL/GenBank/DDBJ databases">
        <title>Genome analysis of Paenibacillus selenitrireducens ES3-24.</title>
        <authorList>
            <person name="Xu D."/>
            <person name="Yao R."/>
            <person name="Zheng S."/>
        </authorList>
    </citation>
    <scope>NUCLEOTIDE SEQUENCE [LARGE SCALE GENOMIC DNA]</scope>
    <source>
        <strain evidence="2 3">ES3-24</strain>
    </source>
</reference>
<name>A0A1T2XJZ8_9BACL</name>
<keyword evidence="1" id="KW-0472">Membrane</keyword>
<dbReference type="SUPFAM" id="SSF103473">
    <property type="entry name" value="MFS general substrate transporter"/>
    <property type="match status" value="1"/>
</dbReference>
<gene>
    <name evidence="2" type="ORF">BVG16_05220</name>
</gene>
<accession>A0A1T2XJZ8</accession>
<evidence type="ECO:0000313" key="3">
    <source>
        <dbReference type="Proteomes" id="UP000190188"/>
    </source>
</evidence>
<dbReference type="PANTHER" id="PTHR42910">
    <property type="entry name" value="TRANSPORTER SCO4007-RELATED"/>
    <property type="match status" value="1"/>
</dbReference>
<dbReference type="InterPro" id="IPR036259">
    <property type="entry name" value="MFS_trans_sf"/>
</dbReference>